<feature type="region of interest" description="Disordered" evidence="7">
    <location>
        <begin position="25"/>
        <end position="52"/>
    </location>
</feature>
<dbReference type="Proteomes" id="UP000001646">
    <property type="component" value="Chromosome 1"/>
</dbReference>
<dbReference type="InParanoid" id="G1KCM3"/>
<dbReference type="Gene3D" id="2.30.39.10">
    <property type="entry name" value="Alpha-1-antitrypsin, domain 1"/>
    <property type="match status" value="1"/>
</dbReference>
<reference evidence="10" key="2">
    <citation type="submission" date="2025-08" db="UniProtKB">
        <authorList>
            <consortium name="Ensembl"/>
        </authorList>
    </citation>
    <scope>IDENTIFICATION</scope>
</reference>
<name>G1KCM3_ANOCA</name>
<dbReference type="HOGENOM" id="CLU_023330_2_1_1"/>
<dbReference type="GO" id="GO:0004867">
    <property type="term" value="F:serine-type endopeptidase inhibitor activity"/>
    <property type="evidence" value="ECO:0000318"/>
    <property type="project" value="GO_Central"/>
</dbReference>
<evidence type="ECO:0000256" key="4">
    <source>
        <dbReference type="ARBA" id="ARBA00022900"/>
    </source>
</evidence>
<dbReference type="Ensembl" id="ENSACAT00000004189.3">
    <property type="protein sequence ID" value="ENSACAP00000004094.3"/>
    <property type="gene ID" value="ENSACAG00000004228.3"/>
</dbReference>
<gene>
    <name evidence="10" type="primary">LOC100560417</name>
</gene>
<feature type="compositionally biased region" description="Basic and acidic residues" evidence="7">
    <location>
        <begin position="25"/>
        <end position="40"/>
    </location>
</feature>
<dbReference type="KEGG" id="acs:100560417"/>
<dbReference type="SMART" id="SM00093">
    <property type="entry name" value="SERPIN"/>
    <property type="match status" value="1"/>
</dbReference>
<dbReference type="PANTHER" id="PTHR11461">
    <property type="entry name" value="SERINE PROTEASE INHIBITOR, SERPIN"/>
    <property type="match status" value="1"/>
</dbReference>
<dbReference type="Bgee" id="ENSACAG00000004228">
    <property type="expression patterns" value="Expressed in liver and 4 other cell types or tissues"/>
</dbReference>
<evidence type="ECO:0000256" key="3">
    <source>
        <dbReference type="ARBA" id="ARBA00022729"/>
    </source>
</evidence>
<accession>G1KCM3</accession>
<evidence type="ECO:0000313" key="11">
    <source>
        <dbReference type="Proteomes" id="UP000001646"/>
    </source>
</evidence>
<sequence length="430" mass="48630">MKSIINLSLLLTSLQVCCHHLPGHDGHQDDHEDNNPREHQYTLSREQQGQKSPVYHKIIPSNADFAFRFYRNIVSDPDGKNIFFSPLSISTAFSLLALGAKSETHDEIFKGLAFDLLEIEEKEIHEGFHQLLYVLNQPNNKAQVNLGNGLFIEPSQKFLPAFLDDAKNLYGADGFSTNFSNPSVAKKQIDYYVQNKTNGKISSALNELDPNAVMVLVNYIFFKAYWENPFDTQSIKERDFFVDANTTVKVKMMHRKGYYKFIHDEDLFSWVVELPYKGDATAFFILPDEGKLEHVEGALAKENLSKWTQSFRHENIGLVIPKFSVSATYDVKDLMERMGVTAVFNDNADLSGITGEKDLVVSKVIHKAVLDVNESGTEAAAVTTMELRFRSAHLPPPLTISYNRPFLVIIVHLPTQSILFIGKILNPTKK</sequence>
<feature type="compositionally biased region" description="Polar residues" evidence="7">
    <location>
        <begin position="41"/>
        <end position="51"/>
    </location>
</feature>
<dbReference type="FunFam" id="3.30.497.10:FF:000001">
    <property type="entry name" value="Serine protease inhibitor"/>
    <property type="match status" value="1"/>
</dbReference>
<keyword evidence="3 8" id="KW-0732">Signal</keyword>
<organism evidence="10 11">
    <name type="scientific">Anolis carolinensis</name>
    <name type="common">Green anole</name>
    <name type="synonym">American chameleon</name>
    <dbReference type="NCBI Taxonomy" id="28377"/>
    <lineage>
        <taxon>Eukaryota</taxon>
        <taxon>Metazoa</taxon>
        <taxon>Chordata</taxon>
        <taxon>Craniata</taxon>
        <taxon>Vertebrata</taxon>
        <taxon>Euteleostomi</taxon>
        <taxon>Lepidosauria</taxon>
        <taxon>Squamata</taxon>
        <taxon>Bifurcata</taxon>
        <taxon>Unidentata</taxon>
        <taxon>Episquamata</taxon>
        <taxon>Toxicofera</taxon>
        <taxon>Iguania</taxon>
        <taxon>Dactyloidae</taxon>
        <taxon>Anolis</taxon>
    </lineage>
</organism>
<evidence type="ECO:0000259" key="9">
    <source>
        <dbReference type="SMART" id="SM00093"/>
    </source>
</evidence>
<keyword evidence="5" id="KW-0325">Glycoprotein</keyword>
<evidence type="ECO:0000313" key="10">
    <source>
        <dbReference type="Ensembl" id="ENSACAP00000004094.3"/>
    </source>
</evidence>
<dbReference type="Gene3D" id="2.10.310.10">
    <property type="entry name" value="Serpins superfamily"/>
    <property type="match status" value="1"/>
</dbReference>
<dbReference type="GeneTree" id="ENSGT00940000164389"/>
<keyword evidence="11" id="KW-1185">Reference proteome</keyword>
<dbReference type="eggNOG" id="KOG2392">
    <property type="taxonomic scope" value="Eukaryota"/>
</dbReference>
<dbReference type="RefSeq" id="XP_062824498.1">
    <property type="nucleotide sequence ID" value="XM_062968428.1"/>
</dbReference>
<dbReference type="InterPro" id="IPR023795">
    <property type="entry name" value="Serpin_CS"/>
</dbReference>
<dbReference type="InterPro" id="IPR036186">
    <property type="entry name" value="Serpin_sf"/>
</dbReference>
<feature type="signal peptide" evidence="8">
    <location>
        <begin position="1"/>
        <end position="18"/>
    </location>
</feature>
<dbReference type="InterPro" id="IPR042185">
    <property type="entry name" value="Serpin_sf_2"/>
</dbReference>
<evidence type="ECO:0000256" key="7">
    <source>
        <dbReference type="SAM" id="MobiDB-lite"/>
    </source>
</evidence>
<keyword evidence="4" id="KW-0722">Serine protease inhibitor</keyword>
<dbReference type="PANTHER" id="PTHR11461:SF165">
    <property type="entry name" value="ALPHA-1-ANTITRYPSIN"/>
    <property type="match status" value="1"/>
</dbReference>
<feature type="chain" id="PRO_5033051893" description="Serpin domain-containing protein" evidence="8">
    <location>
        <begin position="19"/>
        <end position="430"/>
    </location>
</feature>
<proteinExistence type="inferred from homology"/>
<dbReference type="PROSITE" id="PS00284">
    <property type="entry name" value="SERPIN"/>
    <property type="match status" value="1"/>
</dbReference>
<dbReference type="GO" id="GO:0005615">
    <property type="term" value="C:extracellular space"/>
    <property type="evidence" value="ECO:0000318"/>
    <property type="project" value="GO_Central"/>
</dbReference>
<dbReference type="AlphaFoldDB" id="G1KCM3"/>
<dbReference type="CDD" id="cd19548">
    <property type="entry name" value="serpinA_A1AT-like"/>
    <property type="match status" value="1"/>
</dbReference>
<evidence type="ECO:0000256" key="8">
    <source>
        <dbReference type="SAM" id="SignalP"/>
    </source>
</evidence>
<evidence type="ECO:0000256" key="2">
    <source>
        <dbReference type="ARBA" id="ARBA00022690"/>
    </source>
</evidence>
<dbReference type="FunFam" id="2.10.310.10:FF:000001">
    <property type="entry name" value="Serpin family A member 1"/>
    <property type="match status" value="1"/>
</dbReference>
<reference evidence="10 11" key="1">
    <citation type="submission" date="2009-12" db="EMBL/GenBank/DDBJ databases">
        <title>The Genome Sequence of Anolis carolinensis (Green Anole Lizard).</title>
        <authorList>
            <consortium name="The Genome Sequencing Platform"/>
            <person name="Di Palma F."/>
            <person name="Alfoldi J."/>
            <person name="Heiman D."/>
            <person name="Young S."/>
            <person name="Grabherr M."/>
            <person name="Johnson J."/>
            <person name="Lander E.S."/>
            <person name="Lindblad-Toh K."/>
        </authorList>
    </citation>
    <scope>NUCLEOTIDE SEQUENCE [LARGE SCALE GENOMIC DNA]</scope>
    <source>
        <strain evidence="10 11">JBL SC #1</strain>
    </source>
</reference>
<dbReference type="Gene3D" id="3.30.497.10">
    <property type="entry name" value="Antithrombin, subunit I, domain 2"/>
    <property type="match status" value="1"/>
</dbReference>
<dbReference type="InterPro" id="IPR023796">
    <property type="entry name" value="Serpin_dom"/>
</dbReference>
<comment type="similarity">
    <text evidence="1 6">Belongs to the serpin family.</text>
</comment>
<protein>
    <recommendedName>
        <fullName evidence="9">Serpin domain-containing protein</fullName>
    </recommendedName>
</protein>
<evidence type="ECO:0000256" key="5">
    <source>
        <dbReference type="ARBA" id="ARBA00023180"/>
    </source>
</evidence>
<dbReference type="SUPFAM" id="SSF56574">
    <property type="entry name" value="Serpins"/>
    <property type="match status" value="1"/>
</dbReference>
<dbReference type="FunFam" id="2.30.39.10:FF:000003">
    <property type="entry name" value="alpha-1-antitrypsin isoform X1"/>
    <property type="match status" value="1"/>
</dbReference>
<dbReference type="InterPro" id="IPR000215">
    <property type="entry name" value="Serpin_fam"/>
</dbReference>
<dbReference type="STRING" id="28377.ENSACAP00000004094"/>
<feature type="domain" description="Serpin" evidence="9">
    <location>
        <begin position="67"/>
        <end position="427"/>
    </location>
</feature>
<dbReference type="RefSeq" id="XP_016846781.2">
    <property type="nucleotide sequence ID" value="XM_016991292.2"/>
</dbReference>
<dbReference type="Pfam" id="PF00079">
    <property type="entry name" value="Serpin"/>
    <property type="match status" value="1"/>
</dbReference>
<evidence type="ECO:0000256" key="1">
    <source>
        <dbReference type="ARBA" id="ARBA00009500"/>
    </source>
</evidence>
<dbReference type="GeneID" id="100560417"/>
<reference evidence="10" key="3">
    <citation type="submission" date="2025-09" db="UniProtKB">
        <authorList>
            <consortium name="Ensembl"/>
        </authorList>
    </citation>
    <scope>IDENTIFICATION</scope>
</reference>
<dbReference type="RefSeq" id="XP_062824499.1">
    <property type="nucleotide sequence ID" value="XM_062968429.1"/>
</dbReference>
<evidence type="ECO:0000256" key="6">
    <source>
        <dbReference type="RuleBase" id="RU000411"/>
    </source>
</evidence>
<dbReference type="InterPro" id="IPR042178">
    <property type="entry name" value="Serpin_sf_1"/>
</dbReference>
<keyword evidence="2" id="KW-0646">Protease inhibitor</keyword>